<accession>A0ABR1WDI8</accession>
<protein>
    <submittedName>
        <fullName evidence="3">Uncharacterized protein</fullName>
    </submittedName>
</protein>
<feature type="chain" id="PRO_5046460505" evidence="2">
    <location>
        <begin position="36"/>
        <end position="109"/>
    </location>
</feature>
<evidence type="ECO:0000256" key="2">
    <source>
        <dbReference type="SAM" id="SignalP"/>
    </source>
</evidence>
<evidence type="ECO:0000256" key="1">
    <source>
        <dbReference type="SAM" id="MobiDB-lite"/>
    </source>
</evidence>
<comment type="caution">
    <text evidence="3">The sequence shown here is derived from an EMBL/GenBank/DDBJ whole genome shotgun (WGS) entry which is preliminary data.</text>
</comment>
<keyword evidence="2" id="KW-0732">Signal</keyword>
<feature type="region of interest" description="Disordered" evidence="1">
    <location>
        <begin position="86"/>
        <end position="109"/>
    </location>
</feature>
<sequence length="109" mass="11038">MLMRLGDPASAPWLLAHSLMLGAVLVAIEVPETASRSGDTAVAEFLFAGMVSGAAGFNSGVWAGLGGDSGSEAGSFGVLPFLEDTNNRSDQGILTDISQQPSSGGLRAQ</sequence>
<gene>
    <name evidence="3" type="ORF">PG996_000347</name>
</gene>
<name>A0ABR1WDI8_9PEZI</name>
<feature type="signal peptide" evidence="2">
    <location>
        <begin position="1"/>
        <end position="35"/>
    </location>
</feature>
<feature type="compositionally biased region" description="Polar residues" evidence="1">
    <location>
        <begin position="88"/>
        <end position="103"/>
    </location>
</feature>
<proteinExistence type="predicted"/>
<dbReference type="Proteomes" id="UP001446871">
    <property type="component" value="Unassembled WGS sequence"/>
</dbReference>
<dbReference type="EMBL" id="JAQQWM010000001">
    <property type="protein sequence ID" value="KAK8081566.1"/>
    <property type="molecule type" value="Genomic_DNA"/>
</dbReference>
<evidence type="ECO:0000313" key="4">
    <source>
        <dbReference type="Proteomes" id="UP001446871"/>
    </source>
</evidence>
<reference evidence="3 4" key="1">
    <citation type="submission" date="2023-01" db="EMBL/GenBank/DDBJ databases">
        <title>Analysis of 21 Apiospora genomes using comparative genomics revels a genus with tremendous synthesis potential of carbohydrate active enzymes and secondary metabolites.</title>
        <authorList>
            <person name="Sorensen T."/>
        </authorList>
    </citation>
    <scope>NUCLEOTIDE SEQUENCE [LARGE SCALE GENOMIC DNA]</scope>
    <source>
        <strain evidence="3 4">CBS 83171</strain>
    </source>
</reference>
<keyword evidence="4" id="KW-1185">Reference proteome</keyword>
<organism evidence="3 4">
    <name type="scientific">Apiospora saccharicola</name>
    <dbReference type="NCBI Taxonomy" id="335842"/>
    <lineage>
        <taxon>Eukaryota</taxon>
        <taxon>Fungi</taxon>
        <taxon>Dikarya</taxon>
        <taxon>Ascomycota</taxon>
        <taxon>Pezizomycotina</taxon>
        <taxon>Sordariomycetes</taxon>
        <taxon>Xylariomycetidae</taxon>
        <taxon>Amphisphaeriales</taxon>
        <taxon>Apiosporaceae</taxon>
        <taxon>Apiospora</taxon>
    </lineage>
</organism>
<evidence type="ECO:0000313" key="3">
    <source>
        <dbReference type="EMBL" id="KAK8081566.1"/>
    </source>
</evidence>